<dbReference type="EMBL" id="UINC01113768">
    <property type="protein sequence ID" value="SVC83595.1"/>
    <property type="molecule type" value="Genomic_DNA"/>
</dbReference>
<gene>
    <name evidence="3" type="ORF">METZ01_LOCUS336449</name>
</gene>
<organism evidence="3">
    <name type="scientific">marine metagenome</name>
    <dbReference type="NCBI Taxonomy" id="408172"/>
    <lineage>
        <taxon>unclassified sequences</taxon>
        <taxon>metagenomes</taxon>
        <taxon>ecological metagenomes</taxon>
    </lineage>
</organism>
<proteinExistence type="predicted"/>
<feature type="non-terminal residue" evidence="3">
    <location>
        <position position="97"/>
    </location>
</feature>
<reference evidence="3" key="1">
    <citation type="submission" date="2018-05" db="EMBL/GenBank/DDBJ databases">
        <authorList>
            <person name="Lanie J.A."/>
            <person name="Ng W.-L."/>
            <person name="Kazmierczak K.M."/>
            <person name="Andrzejewski T.M."/>
            <person name="Davidsen T.M."/>
            <person name="Wayne K.J."/>
            <person name="Tettelin H."/>
            <person name="Glass J.I."/>
            <person name="Rusch D."/>
            <person name="Podicherti R."/>
            <person name="Tsui H.-C.T."/>
            <person name="Winkler M.E."/>
        </authorList>
    </citation>
    <scope>NUCLEOTIDE SEQUENCE</scope>
</reference>
<keyword evidence="2" id="KW-0472">Membrane</keyword>
<sequence>MSEAAKTPYKPPVSELGPGQNSYTSITEKISGIVLTRNTPVAWFIFFAIGFLLLHGFMVGVPYLLFEGVGIWGLNNPVGWGWAIINFVWWIGIGHAG</sequence>
<dbReference type="AlphaFoldDB" id="A0A382QFE2"/>
<keyword evidence="2" id="KW-0812">Transmembrane</keyword>
<name>A0A382QFE2_9ZZZZ</name>
<protein>
    <recommendedName>
        <fullName evidence="4">Hydrogenase</fullName>
    </recommendedName>
</protein>
<feature type="region of interest" description="Disordered" evidence="1">
    <location>
        <begin position="1"/>
        <end position="20"/>
    </location>
</feature>
<evidence type="ECO:0000256" key="1">
    <source>
        <dbReference type="SAM" id="MobiDB-lite"/>
    </source>
</evidence>
<keyword evidence="2" id="KW-1133">Transmembrane helix</keyword>
<feature type="transmembrane region" description="Helical" evidence="2">
    <location>
        <begin position="41"/>
        <end position="66"/>
    </location>
</feature>
<evidence type="ECO:0000256" key="2">
    <source>
        <dbReference type="SAM" id="Phobius"/>
    </source>
</evidence>
<evidence type="ECO:0008006" key="4">
    <source>
        <dbReference type="Google" id="ProtNLM"/>
    </source>
</evidence>
<evidence type="ECO:0000313" key="3">
    <source>
        <dbReference type="EMBL" id="SVC83595.1"/>
    </source>
</evidence>
<feature type="transmembrane region" description="Helical" evidence="2">
    <location>
        <begin position="78"/>
        <end position="96"/>
    </location>
</feature>
<accession>A0A382QFE2</accession>